<reference evidence="2" key="2">
    <citation type="submission" date="2020-09" db="EMBL/GenBank/DDBJ databases">
        <authorList>
            <person name="Sun Q."/>
            <person name="Ohkuma M."/>
        </authorList>
    </citation>
    <scope>NUCLEOTIDE SEQUENCE</scope>
    <source>
        <strain evidence="2">JCM 3172</strain>
    </source>
</reference>
<protein>
    <submittedName>
        <fullName evidence="2">Uncharacterized protein</fullName>
    </submittedName>
</protein>
<evidence type="ECO:0000256" key="1">
    <source>
        <dbReference type="SAM" id="MobiDB-lite"/>
    </source>
</evidence>
<sequence length="75" mass="7947">MAAGRVEPGDEVVRADLPCGGDRGSGRGAARARPFHVHIPLSCHQSKQEPTHIPEWPWSVGGGSVAGRTRAECAY</sequence>
<evidence type="ECO:0000313" key="3">
    <source>
        <dbReference type="Proteomes" id="UP000619486"/>
    </source>
</evidence>
<proteinExistence type="predicted"/>
<reference evidence="2" key="1">
    <citation type="journal article" date="2014" name="Int. J. Syst. Evol. Microbiol.">
        <title>Complete genome sequence of Corynebacterium casei LMG S-19264T (=DSM 44701T), isolated from a smear-ripened cheese.</title>
        <authorList>
            <consortium name="US DOE Joint Genome Institute (JGI-PGF)"/>
            <person name="Walter F."/>
            <person name="Albersmeier A."/>
            <person name="Kalinowski J."/>
            <person name="Ruckert C."/>
        </authorList>
    </citation>
    <scope>NUCLEOTIDE SEQUENCE</scope>
    <source>
        <strain evidence="2">JCM 3172</strain>
    </source>
</reference>
<name>A0A918H0W7_9ACTN</name>
<accession>A0A918H0W7</accession>
<keyword evidence="3" id="KW-1185">Reference proteome</keyword>
<evidence type="ECO:0000313" key="2">
    <source>
        <dbReference type="EMBL" id="GGT27490.1"/>
    </source>
</evidence>
<dbReference type="Proteomes" id="UP000619486">
    <property type="component" value="Unassembled WGS sequence"/>
</dbReference>
<dbReference type="EMBL" id="BMQQ01000006">
    <property type="protein sequence ID" value="GGT27490.1"/>
    <property type="molecule type" value="Genomic_DNA"/>
</dbReference>
<feature type="region of interest" description="Disordered" evidence="1">
    <location>
        <begin position="1"/>
        <end position="29"/>
    </location>
</feature>
<gene>
    <name evidence="2" type="ORF">GCM10014713_20980</name>
</gene>
<dbReference type="AlphaFoldDB" id="A0A918H0W7"/>
<comment type="caution">
    <text evidence="2">The sequence shown here is derived from an EMBL/GenBank/DDBJ whole genome shotgun (WGS) entry which is preliminary data.</text>
</comment>
<organism evidence="2 3">
    <name type="scientific">Streptomyces purpureus</name>
    <dbReference type="NCBI Taxonomy" id="1951"/>
    <lineage>
        <taxon>Bacteria</taxon>
        <taxon>Bacillati</taxon>
        <taxon>Actinomycetota</taxon>
        <taxon>Actinomycetes</taxon>
        <taxon>Kitasatosporales</taxon>
        <taxon>Streptomycetaceae</taxon>
        <taxon>Streptomyces</taxon>
    </lineage>
</organism>